<accession>A0A128A549</accession>
<protein>
    <recommendedName>
        <fullName evidence="1">ArnR1-like winged helix-turn-helix domain-containing protein</fullName>
    </recommendedName>
</protein>
<gene>
    <name evidence="2" type="ORF">NDEV_1721</name>
</gene>
<dbReference type="InterPro" id="IPR038723">
    <property type="entry name" value="ArnR1-like_HTH"/>
</dbReference>
<dbReference type="Gene3D" id="1.10.10.10">
    <property type="entry name" value="Winged helix-like DNA-binding domain superfamily/Winged helix DNA-binding domain"/>
    <property type="match status" value="1"/>
</dbReference>
<dbReference type="SUPFAM" id="SSF46785">
    <property type="entry name" value="Winged helix' DNA-binding domain"/>
    <property type="match status" value="1"/>
</dbReference>
<reference evidence="3" key="1">
    <citation type="submission" date="2015-10" db="EMBL/GenBank/DDBJ databases">
        <authorList>
            <person name="Lehtovirta-Morley L.E."/>
            <person name="Vieille C."/>
        </authorList>
    </citation>
    <scope>NUCLEOTIDE SEQUENCE [LARGE SCALE GENOMIC DNA]</scope>
</reference>
<dbReference type="InterPro" id="IPR036388">
    <property type="entry name" value="WH-like_DNA-bd_sf"/>
</dbReference>
<proteinExistence type="predicted"/>
<dbReference type="AlphaFoldDB" id="A0A128A549"/>
<evidence type="ECO:0000313" key="3">
    <source>
        <dbReference type="Proteomes" id="UP000196239"/>
    </source>
</evidence>
<evidence type="ECO:0000259" key="1">
    <source>
        <dbReference type="Pfam" id="PF14947"/>
    </source>
</evidence>
<sequence>MAITYRTHMSIIGDILSTTRDEVPDESGASVTYLIRKANVSYARLSKILETLVSQGLLEQTSSERACKYRISERGREFLQAYRGFREFADSFGLRI</sequence>
<evidence type="ECO:0000313" key="2">
    <source>
        <dbReference type="EMBL" id="CUR52483.1"/>
    </source>
</evidence>
<keyword evidence="3" id="KW-1185">Reference proteome</keyword>
<dbReference type="KEGG" id="ndv:NDEV_1721"/>
<dbReference type="InterPro" id="IPR036390">
    <property type="entry name" value="WH_DNA-bd_sf"/>
</dbReference>
<feature type="domain" description="ArnR1-like winged helix-turn-helix" evidence="1">
    <location>
        <begin position="6"/>
        <end position="88"/>
    </location>
</feature>
<dbReference type="EMBL" id="LN890280">
    <property type="protein sequence ID" value="CUR52483.1"/>
    <property type="molecule type" value="Genomic_DNA"/>
</dbReference>
<organism evidence="2 3">
    <name type="scientific">Nitrosotalea devaniterrae</name>
    <dbReference type="NCBI Taxonomy" id="1078905"/>
    <lineage>
        <taxon>Archaea</taxon>
        <taxon>Nitrososphaerota</taxon>
        <taxon>Nitrososphaeria</taxon>
        <taxon>Nitrosotaleales</taxon>
        <taxon>Nitrosotaleaceae</taxon>
        <taxon>Nitrosotalea</taxon>
    </lineage>
</organism>
<name>A0A128A549_9ARCH</name>
<dbReference type="Pfam" id="PF14947">
    <property type="entry name" value="HTH_45"/>
    <property type="match status" value="1"/>
</dbReference>
<dbReference type="Proteomes" id="UP000196239">
    <property type="component" value="Chromosome 1"/>
</dbReference>